<organism evidence="6 7">
    <name type="scientific">Lithohypha guttulata</name>
    <dbReference type="NCBI Taxonomy" id="1690604"/>
    <lineage>
        <taxon>Eukaryota</taxon>
        <taxon>Fungi</taxon>
        <taxon>Dikarya</taxon>
        <taxon>Ascomycota</taxon>
        <taxon>Pezizomycotina</taxon>
        <taxon>Eurotiomycetes</taxon>
        <taxon>Chaetothyriomycetidae</taxon>
        <taxon>Chaetothyriales</taxon>
        <taxon>Trichomeriaceae</taxon>
        <taxon>Lithohypha</taxon>
    </lineage>
</organism>
<gene>
    <name evidence="6" type="ORF">LTR05_006839</name>
</gene>
<name>A0AAN7Y4S6_9EURO</name>
<keyword evidence="4" id="KW-0804">Transcription</keyword>
<comment type="subcellular location">
    <subcellularLocation>
        <location evidence="1">Nucleus</location>
    </subcellularLocation>
</comment>
<evidence type="ECO:0000256" key="4">
    <source>
        <dbReference type="ARBA" id="ARBA00023163"/>
    </source>
</evidence>
<dbReference type="AlphaFoldDB" id="A0AAN7Y4S6"/>
<comment type="caution">
    <text evidence="6">The sequence shown here is derived from an EMBL/GenBank/DDBJ whole genome shotgun (WGS) entry which is preliminary data.</text>
</comment>
<evidence type="ECO:0000313" key="6">
    <source>
        <dbReference type="EMBL" id="KAK5082957.1"/>
    </source>
</evidence>
<proteinExistence type="predicted"/>
<keyword evidence="7" id="KW-1185">Reference proteome</keyword>
<evidence type="ECO:0000256" key="1">
    <source>
        <dbReference type="ARBA" id="ARBA00004123"/>
    </source>
</evidence>
<evidence type="ECO:0000256" key="3">
    <source>
        <dbReference type="ARBA" id="ARBA00023125"/>
    </source>
</evidence>
<keyword evidence="2" id="KW-0805">Transcription regulation</keyword>
<dbReference type="GO" id="GO:0000976">
    <property type="term" value="F:transcription cis-regulatory region binding"/>
    <property type="evidence" value="ECO:0007669"/>
    <property type="project" value="TreeGrafter"/>
</dbReference>
<dbReference type="PANTHER" id="PTHR31845:SF10">
    <property type="entry name" value="ZN(II)2CYS6 TRANSCRIPTION FACTOR (EUROFUNG)"/>
    <property type="match status" value="1"/>
</dbReference>
<accession>A0AAN7Y4S6</accession>
<dbReference type="Proteomes" id="UP001309876">
    <property type="component" value="Unassembled WGS sequence"/>
</dbReference>
<evidence type="ECO:0000313" key="7">
    <source>
        <dbReference type="Proteomes" id="UP001309876"/>
    </source>
</evidence>
<reference evidence="6 7" key="1">
    <citation type="submission" date="2023-08" db="EMBL/GenBank/DDBJ databases">
        <title>Black Yeasts Isolated from many extreme environments.</title>
        <authorList>
            <person name="Coleine C."/>
            <person name="Stajich J.E."/>
            <person name="Selbmann L."/>
        </authorList>
    </citation>
    <scope>NUCLEOTIDE SEQUENCE [LARGE SCALE GENOMIC DNA]</scope>
    <source>
        <strain evidence="6 7">CCFEE 5910</strain>
    </source>
</reference>
<keyword evidence="3" id="KW-0238">DNA-binding</keyword>
<dbReference type="EMBL" id="JAVRRJ010000007">
    <property type="protein sequence ID" value="KAK5082957.1"/>
    <property type="molecule type" value="Genomic_DNA"/>
</dbReference>
<evidence type="ECO:0000256" key="5">
    <source>
        <dbReference type="ARBA" id="ARBA00023242"/>
    </source>
</evidence>
<dbReference type="PANTHER" id="PTHR31845">
    <property type="entry name" value="FINGER DOMAIN PROTEIN, PUTATIVE-RELATED"/>
    <property type="match status" value="1"/>
</dbReference>
<protein>
    <submittedName>
        <fullName evidence="6">Uncharacterized protein</fullName>
    </submittedName>
</protein>
<dbReference type="InterPro" id="IPR051089">
    <property type="entry name" value="prtT"/>
</dbReference>
<dbReference type="GO" id="GO:0005634">
    <property type="term" value="C:nucleus"/>
    <property type="evidence" value="ECO:0007669"/>
    <property type="project" value="UniProtKB-SubCell"/>
</dbReference>
<sequence length="357" mass="40883">MVTDLSLDTDPISLMENRHEIFLQYPLLRDDPTKTVEVASLEAQRKPNKLPFTRHTLECAQYLRQRKEYVSDELTWHTITLQQLAEEVNEMYKFEKILGDLQTLLAHVNDFQGRLDRWKKDIPSNVNNTGLLELRYHAVRVMVYEVGLVHRFGRKRTSPTTTQFQGPSAEADSLMPTFQGCLNAAKDYLDCFLATPNSPQRHLPFEEWTRLTLALFVTYRFSVGIPEVPQWNPEMARTTCDLENYLTRLLGCLESPTRPTTNGIVTMFHIFPGILESVKVAYSLVCEHPLMFQQGIKAHDLGPDAAITSEISTQSHARCPGFQHLARPANDYMAEDDRVFAKEVAADIRAIQERSLQ</sequence>
<evidence type="ECO:0000256" key="2">
    <source>
        <dbReference type="ARBA" id="ARBA00023015"/>
    </source>
</evidence>
<dbReference type="GO" id="GO:0000981">
    <property type="term" value="F:DNA-binding transcription factor activity, RNA polymerase II-specific"/>
    <property type="evidence" value="ECO:0007669"/>
    <property type="project" value="TreeGrafter"/>
</dbReference>
<keyword evidence="5" id="KW-0539">Nucleus</keyword>